<dbReference type="SUPFAM" id="SSF46785">
    <property type="entry name" value="Winged helix' DNA-binding domain"/>
    <property type="match status" value="1"/>
</dbReference>
<organism evidence="3 4">
    <name type="scientific">Deinococcus radiopugnans ATCC 19172</name>
    <dbReference type="NCBI Taxonomy" id="585398"/>
    <lineage>
        <taxon>Bacteria</taxon>
        <taxon>Thermotogati</taxon>
        <taxon>Deinococcota</taxon>
        <taxon>Deinococci</taxon>
        <taxon>Deinococcales</taxon>
        <taxon>Deinococcaceae</taxon>
        <taxon>Deinococcus</taxon>
    </lineage>
</organism>
<dbReference type="InterPro" id="IPR039422">
    <property type="entry name" value="MarR/SlyA-like"/>
</dbReference>
<sequence>MQFAIICPTRHHGGVSDPSPPPSTEAELNSPELRFLTALWDTWQALTTVGEARLRALHGLDLRGFVALSYLQAGPQHPADLARELGVPRYEVSRVLAALDALGTVTRERGDTDGRGVIVRITPAGCERWGAALQTIRTLTGPALARLDHAQQLTLIGNLQGVAHAALQQPSPSSTPTQDQTRQELSHD</sequence>
<dbReference type="CDD" id="cd00090">
    <property type="entry name" value="HTH_ARSR"/>
    <property type="match status" value="1"/>
</dbReference>
<dbReference type="InterPro" id="IPR036390">
    <property type="entry name" value="WH_DNA-bd_sf"/>
</dbReference>
<dbReference type="Proteomes" id="UP000313988">
    <property type="component" value="Unassembled WGS sequence"/>
</dbReference>
<accession>A0A5C4Y883</accession>
<dbReference type="PANTHER" id="PTHR33164">
    <property type="entry name" value="TRANSCRIPTIONAL REGULATOR, MARR FAMILY"/>
    <property type="match status" value="1"/>
</dbReference>
<reference evidence="3 4" key="1">
    <citation type="submission" date="2019-06" db="EMBL/GenBank/DDBJ databases">
        <title>Genome sequence of Deinococcus radiopugnans ATCC 19172.</title>
        <authorList>
            <person name="Maclea K.S."/>
            <person name="Maynard C.R."/>
        </authorList>
    </citation>
    <scope>NUCLEOTIDE SEQUENCE [LARGE SCALE GENOMIC DNA]</scope>
    <source>
        <strain evidence="3 4">ATCC 19172</strain>
    </source>
</reference>
<dbReference type="AlphaFoldDB" id="A0A5C4Y883"/>
<dbReference type="InterPro" id="IPR036388">
    <property type="entry name" value="WH-like_DNA-bd_sf"/>
</dbReference>
<dbReference type="InterPro" id="IPR000835">
    <property type="entry name" value="HTH_MarR-typ"/>
</dbReference>
<feature type="region of interest" description="Disordered" evidence="1">
    <location>
        <begin position="166"/>
        <end position="188"/>
    </location>
</feature>
<dbReference type="PANTHER" id="PTHR33164:SF43">
    <property type="entry name" value="HTH-TYPE TRANSCRIPTIONAL REPRESSOR YETL"/>
    <property type="match status" value="1"/>
</dbReference>
<protein>
    <submittedName>
        <fullName evidence="3">Winged helix-turn-helix transcriptional regulator</fullName>
    </submittedName>
</protein>
<dbReference type="GO" id="GO:0006950">
    <property type="term" value="P:response to stress"/>
    <property type="evidence" value="ECO:0007669"/>
    <property type="project" value="TreeGrafter"/>
</dbReference>
<feature type="domain" description="HTH marR-type" evidence="2">
    <location>
        <begin position="53"/>
        <end position="152"/>
    </location>
</feature>
<proteinExistence type="predicted"/>
<dbReference type="GO" id="GO:0003700">
    <property type="term" value="F:DNA-binding transcription factor activity"/>
    <property type="evidence" value="ECO:0007669"/>
    <property type="project" value="InterPro"/>
</dbReference>
<dbReference type="InterPro" id="IPR011991">
    <property type="entry name" value="ArsR-like_HTH"/>
</dbReference>
<name>A0A5C4Y883_9DEIO</name>
<feature type="compositionally biased region" description="Polar residues" evidence="1">
    <location>
        <begin position="168"/>
        <end position="180"/>
    </location>
</feature>
<dbReference type="EMBL" id="VDMO01000004">
    <property type="protein sequence ID" value="TNM72144.1"/>
    <property type="molecule type" value="Genomic_DNA"/>
</dbReference>
<gene>
    <name evidence="3" type="ORF">FHR04_04745</name>
</gene>
<dbReference type="Pfam" id="PF12802">
    <property type="entry name" value="MarR_2"/>
    <property type="match status" value="1"/>
</dbReference>
<dbReference type="SMART" id="SM00347">
    <property type="entry name" value="HTH_MARR"/>
    <property type="match status" value="1"/>
</dbReference>
<evidence type="ECO:0000259" key="2">
    <source>
        <dbReference type="SMART" id="SM00347"/>
    </source>
</evidence>
<dbReference type="OrthoDB" id="69995at2"/>
<evidence type="ECO:0000313" key="4">
    <source>
        <dbReference type="Proteomes" id="UP000313988"/>
    </source>
</evidence>
<evidence type="ECO:0000313" key="3">
    <source>
        <dbReference type="EMBL" id="TNM72144.1"/>
    </source>
</evidence>
<evidence type="ECO:0000256" key="1">
    <source>
        <dbReference type="SAM" id="MobiDB-lite"/>
    </source>
</evidence>
<comment type="caution">
    <text evidence="3">The sequence shown here is derived from an EMBL/GenBank/DDBJ whole genome shotgun (WGS) entry which is preliminary data.</text>
</comment>
<dbReference type="Gene3D" id="1.10.10.10">
    <property type="entry name" value="Winged helix-like DNA-binding domain superfamily/Winged helix DNA-binding domain"/>
    <property type="match status" value="1"/>
</dbReference>